<keyword evidence="4" id="KW-1185">Reference proteome</keyword>
<dbReference type="OrthoDB" id="270892at2157"/>
<comment type="caution">
    <text evidence="3">The sequence shown here is derived from an EMBL/GenBank/DDBJ whole genome shotgun (WGS) entry which is preliminary data.</text>
</comment>
<gene>
    <name evidence="3" type="ORF">GRX01_05635</name>
</gene>
<proteinExistence type="predicted"/>
<dbReference type="EMBL" id="WUUS01000003">
    <property type="protein sequence ID" value="MXR40821.1"/>
    <property type="molecule type" value="Genomic_DNA"/>
</dbReference>
<keyword evidence="1" id="KW-0472">Membrane</keyword>
<name>A0A6B0SVX9_9EURY</name>
<keyword evidence="1" id="KW-0812">Transmembrane</keyword>
<dbReference type="InterPro" id="IPR043717">
    <property type="entry name" value="DUF5658"/>
</dbReference>
<feature type="transmembrane region" description="Helical" evidence="1">
    <location>
        <begin position="56"/>
        <end position="80"/>
    </location>
</feature>
<sequence>MSRAREWYRWKRRAGVEFRLLWAVAFLTYVVGDIVSTVILVYLVPGLGEGNPLVAGLLETFGVAGLVVVKGGVFALGLFVSRRGLDDEDAAYYYLPPVAITGFGGSRRRSICGWCSGESGAVSSGSSVDHLTQSRDRLASRTGFAAATECLPQQPDAFRSAGRETTRGSYPFAA</sequence>
<protein>
    <recommendedName>
        <fullName evidence="2">DUF5658 domain-containing protein</fullName>
    </recommendedName>
</protein>
<dbReference type="Proteomes" id="UP000437065">
    <property type="component" value="Unassembled WGS sequence"/>
</dbReference>
<evidence type="ECO:0000256" key="1">
    <source>
        <dbReference type="SAM" id="Phobius"/>
    </source>
</evidence>
<organism evidence="3 4">
    <name type="scientific">Halobaculum saliterrae</name>
    <dbReference type="NCBI Taxonomy" id="2073113"/>
    <lineage>
        <taxon>Archaea</taxon>
        <taxon>Methanobacteriati</taxon>
        <taxon>Methanobacteriota</taxon>
        <taxon>Stenosarchaea group</taxon>
        <taxon>Halobacteria</taxon>
        <taxon>Halobacteriales</taxon>
        <taxon>Haloferacaceae</taxon>
        <taxon>Halobaculum</taxon>
    </lineage>
</organism>
<reference evidence="3 4" key="1">
    <citation type="submission" date="2019-12" db="EMBL/GenBank/DDBJ databases">
        <title>Isolation and characterization of three novel carbon monoxide-oxidizing members of Halobacteria from salione crusts and soils.</title>
        <authorList>
            <person name="Myers M.R."/>
            <person name="King G.M."/>
        </authorList>
    </citation>
    <scope>NUCLEOTIDE SEQUENCE [LARGE SCALE GENOMIC DNA]</scope>
    <source>
        <strain evidence="3 4">WSA2</strain>
    </source>
</reference>
<dbReference type="Pfam" id="PF18902">
    <property type="entry name" value="DUF5658"/>
    <property type="match status" value="1"/>
</dbReference>
<accession>A0A6B0SVX9</accession>
<evidence type="ECO:0000259" key="2">
    <source>
        <dbReference type="Pfam" id="PF18902"/>
    </source>
</evidence>
<evidence type="ECO:0000313" key="3">
    <source>
        <dbReference type="EMBL" id="MXR40821.1"/>
    </source>
</evidence>
<keyword evidence="1" id="KW-1133">Transmembrane helix</keyword>
<dbReference type="RefSeq" id="WP_159664327.1">
    <property type="nucleotide sequence ID" value="NZ_WUUS01000003.1"/>
</dbReference>
<feature type="domain" description="DUF5658" evidence="2">
    <location>
        <begin position="24"/>
        <end position="102"/>
    </location>
</feature>
<evidence type="ECO:0000313" key="4">
    <source>
        <dbReference type="Proteomes" id="UP000437065"/>
    </source>
</evidence>
<dbReference type="AlphaFoldDB" id="A0A6B0SVX9"/>
<feature type="transmembrane region" description="Helical" evidence="1">
    <location>
        <begin position="20"/>
        <end position="44"/>
    </location>
</feature>